<feature type="repeat" description="PPR" evidence="3">
    <location>
        <begin position="355"/>
        <end position="389"/>
    </location>
</feature>
<name>A0A7N1A9I5_KALFE</name>
<keyword evidence="2" id="KW-0677">Repeat</keyword>
<dbReference type="InterPro" id="IPR002885">
    <property type="entry name" value="PPR_rpt"/>
</dbReference>
<dbReference type="OMA" id="FIEAYCH"/>
<evidence type="ECO:0000256" key="1">
    <source>
        <dbReference type="ARBA" id="ARBA00007626"/>
    </source>
</evidence>
<accession>A0A7N1A9I5</accession>
<feature type="repeat" description="PPR" evidence="3">
    <location>
        <begin position="216"/>
        <end position="250"/>
    </location>
</feature>
<dbReference type="PANTHER" id="PTHR47447:SF28">
    <property type="entry name" value="PENTACOTRIPEPTIDE-REPEAT REGION OF PRORP DOMAIN-CONTAINING PROTEIN"/>
    <property type="match status" value="1"/>
</dbReference>
<feature type="repeat" description="PPR" evidence="3">
    <location>
        <begin position="320"/>
        <end position="354"/>
    </location>
</feature>
<dbReference type="InterPro" id="IPR011990">
    <property type="entry name" value="TPR-like_helical_dom_sf"/>
</dbReference>
<evidence type="ECO:0000313" key="6">
    <source>
        <dbReference type="Proteomes" id="UP000594263"/>
    </source>
</evidence>
<dbReference type="Proteomes" id="UP000594263">
    <property type="component" value="Unplaced"/>
</dbReference>
<dbReference type="Gramene" id="Kaladp0926s0025.1.v1.1">
    <property type="protein sequence ID" value="Kaladp0926s0025.1.v1.1.CDS.1"/>
    <property type="gene ID" value="Kaladp0926s0025.v1.1"/>
</dbReference>
<dbReference type="Gene3D" id="1.25.40.10">
    <property type="entry name" value="Tetratricopeptide repeat domain"/>
    <property type="match status" value="3"/>
</dbReference>
<dbReference type="SUPFAM" id="SSF81901">
    <property type="entry name" value="HCP-like"/>
    <property type="match status" value="1"/>
</dbReference>
<evidence type="ECO:0000256" key="3">
    <source>
        <dbReference type="PROSITE-ProRule" id="PRU00708"/>
    </source>
</evidence>
<organism evidence="5 6">
    <name type="scientific">Kalanchoe fedtschenkoi</name>
    <name type="common">Lavender scallops</name>
    <name type="synonym">South American air plant</name>
    <dbReference type="NCBI Taxonomy" id="63787"/>
    <lineage>
        <taxon>Eukaryota</taxon>
        <taxon>Viridiplantae</taxon>
        <taxon>Streptophyta</taxon>
        <taxon>Embryophyta</taxon>
        <taxon>Tracheophyta</taxon>
        <taxon>Spermatophyta</taxon>
        <taxon>Magnoliopsida</taxon>
        <taxon>eudicotyledons</taxon>
        <taxon>Gunneridae</taxon>
        <taxon>Pentapetalae</taxon>
        <taxon>Saxifragales</taxon>
        <taxon>Crassulaceae</taxon>
        <taxon>Kalanchoe</taxon>
    </lineage>
</organism>
<evidence type="ECO:0000313" key="5">
    <source>
        <dbReference type="EnsemblPlants" id="Kaladp0926s0025.1.v1.1.CDS.1"/>
    </source>
</evidence>
<dbReference type="NCBIfam" id="TIGR00756">
    <property type="entry name" value="PPR"/>
    <property type="match status" value="7"/>
</dbReference>
<feature type="repeat" description="PPR" evidence="3">
    <location>
        <begin position="460"/>
        <end position="494"/>
    </location>
</feature>
<dbReference type="Pfam" id="PF17177">
    <property type="entry name" value="PPR_long"/>
    <property type="match status" value="1"/>
</dbReference>
<dbReference type="Gramene" id="Kaladp0926s0025.2.v1.1">
    <property type="protein sequence ID" value="Kaladp0926s0025.2.v1.1.CDS.1"/>
    <property type="gene ID" value="Kaladp0926s0025.v1.1"/>
</dbReference>
<keyword evidence="6" id="KW-1185">Reference proteome</keyword>
<feature type="repeat" description="PPR" evidence="3">
    <location>
        <begin position="425"/>
        <end position="459"/>
    </location>
</feature>
<dbReference type="EnsemblPlants" id="Kaladp0926s0025.2.v1.1">
    <property type="protein sequence ID" value="Kaladp0926s0025.2.v1.1.CDS.1"/>
    <property type="gene ID" value="Kaladp0926s0025.v1.1"/>
</dbReference>
<evidence type="ECO:0000259" key="4">
    <source>
        <dbReference type="Pfam" id="PF17177"/>
    </source>
</evidence>
<dbReference type="Pfam" id="PF01535">
    <property type="entry name" value="PPR"/>
    <property type="match status" value="3"/>
</dbReference>
<dbReference type="EnsemblPlants" id="Kaladp0926s0025.1.v1.1">
    <property type="protein sequence ID" value="Kaladp0926s0025.1.v1.1.CDS.1"/>
    <property type="gene ID" value="Kaladp0926s0025.v1.1"/>
</dbReference>
<dbReference type="Pfam" id="PF13041">
    <property type="entry name" value="PPR_2"/>
    <property type="match status" value="1"/>
</dbReference>
<comment type="similarity">
    <text evidence="1">Belongs to the PPR family. P subfamily.</text>
</comment>
<proteinExistence type="inferred from homology"/>
<feature type="repeat" description="PPR" evidence="3">
    <location>
        <begin position="390"/>
        <end position="424"/>
    </location>
</feature>
<reference evidence="5" key="1">
    <citation type="submission" date="2021-01" db="UniProtKB">
        <authorList>
            <consortium name="EnsemblPlants"/>
        </authorList>
    </citation>
    <scope>IDENTIFICATION</scope>
</reference>
<dbReference type="AlphaFoldDB" id="A0A7N1A9I5"/>
<feature type="repeat" description="PPR" evidence="3">
    <location>
        <begin position="285"/>
        <end position="319"/>
    </location>
</feature>
<dbReference type="PROSITE" id="PS51375">
    <property type="entry name" value="PPR"/>
    <property type="match status" value="8"/>
</dbReference>
<dbReference type="PANTHER" id="PTHR47447">
    <property type="entry name" value="OS03G0856100 PROTEIN"/>
    <property type="match status" value="1"/>
</dbReference>
<evidence type="ECO:0000256" key="2">
    <source>
        <dbReference type="ARBA" id="ARBA00022737"/>
    </source>
</evidence>
<feature type="repeat" description="PPR" evidence="3">
    <location>
        <begin position="495"/>
        <end position="529"/>
    </location>
</feature>
<protein>
    <recommendedName>
        <fullName evidence="4">PROP1-like PPR domain-containing protein</fullName>
    </recommendedName>
</protein>
<sequence>MFKSSTMLSRAKLYCHFRLSLSHTHPNLPSINTQFVPFTTHPFYSPPESTKSPPESQELPSWLKLSEEYGPFYSESDGDFEIPEISDWARHQKQLCNDANYDIKSEIVDQLEWDADEVSKVMKFSYQAPVDVAESLIDKCGGITASENLVVKLLNRFENDYVRAYGVFKWAKMQVGSEVSQGLYNQMVDILGKCKKFEQMEELVDDMNHLGKGSVTLYTMTKVIRRFAKAGRFSRAIEAFMKMERFDVKKDTASMNVLLDSLVKGGSVESAAEVFLGLESEIPPNCQTYNIFIHGWCKARKLEEAHKVLKEMEKHSICPDTVTYTSFIEAYCREKDFRKVEETLTEMREKGYWPSVVTYTIYVHSLGKAKQLNQAFEVYERMKRDNCVPDASFYSSLISHLGKSGRLDDALDLYKDMLKQGVIPNHTTYNSLISLYCLHSREGDALRLLFEMKKNSVKPDVKTYDPLLKICCRKNKLKVLAFLLNHMFRNDVSPEFGTYSLLVSELCKIEKPEHACLFFEEMVRTGYTPKESLYESLMKFLTKKDMGRAKEQIGMLYSSKKEKENIDIHVHNIS</sequence>
<dbReference type="InterPro" id="IPR033443">
    <property type="entry name" value="PROP1-like_PPR_dom"/>
</dbReference>
<feature type="domain" description="PROP1-like PPR" evidence="4">
    <location>
        <begin position="362"/>
        <end position="502"/>
    </location>
</feature>